<gene>
    <name evidence="8" type="ORF">E7Z74_09630</name>
</gene>
<proteinExistence type="predicted"/>
<feature type="domain" description="ABC3 transporter permease C-terminal" evidence="7">
    <location>
        <begin position="630"/>
        <end position="745"/>
    </location>
</feature>
<evidence type="ECO:0000256" key="5">
    <source>
        <dbReference type="ARBA" id="ARBA00023136"/>
    </source>
</evidence>
<feature type="transmembrane region" description="Helical" evidence="6">
    <location>
        <begin position="714"/>
        <end position="738"/>
    </location>
</feature>
<dbReference type="GO" id="GO:0005886">
    <property type="term" value="C:plasma membrane"/>
    <property type="evidence" value="ECO:0007669"/>
    <property type="project" value="UniProtKB-SubCell"/>
</dbReference>
<evidence type="ECO:0000256" key="2">
    <source>
        <dbReference type="ARBA" id="ARBA00022475"/>
    </source>
</evidence>
<dbReference type="PANTHER" id="PTHR30287:SF1">
    <property type="entry name" value="INNER MEMBRANE PROTEIN"/>
    <property type="match status" value="1"/>
</dbReference>
<evidence type="ECO:0000313" key="8">
    <source>
        <dbReference type="EMBL" id="MBE6511496.1"/>
    </source>
</evidence>
<dbReference type="Proteomes" id="UP000713479">
    <property type="component" value="Unassembled WGS sequence"/>
</dbReference>
<reference evidence="8" key="1">
    <citation type="submission" date="2019-04" db="EMBL/GenBank/DDBJ databases">
        <title>Evolution of Biomass-Degrading Anaerobic Consortia Revealed by Metagenomics.</title>
        <authorList>
            <person name="Peng X."/>
        </authorList>
    </citation>
    <scope>NUCLEOTIDE SEQUENCE</scope>
    <source>
        <strain evidence="8">SIG13</strain>
    </source>
</reference>
<comment type="caution">
    <text evidence="8">The sequence shown here is derived from an EMBL/GenBank/DDBJ whole genome shotgun (WGS) entry which is preliminary data.</text>
</comment>
<dbReference type="Pfam" id="PF02687">
    <property type="entry name" value="FtsX"/>
    <property type="match status" value="2"/>
</dbReference>
<sequence>MLQKKMFRDIKDYKMQFISIFLMAFIGVFVFTGMYVETNSFETTINDYYNETNLADGWIYSNYLVDDALHQVYLLGATTQMERQLVVDSNAKLDNRPEVILHFVENNTISKFYPLEGSEVNTDDTGGVWLDKSFADAWNLKVGDEISFESNGIEIKKQIRGIGYSPEYVYDSPAGSTVPNHTAFGFAYLSHKAFPSSNITYNVLDVKFEGTPEMYAKLLDYRFNGYYTAFVSKSNQFSVDVVAESIAQQNAMSTVFPPIFIILSMMMLSTTMKRIISNQRTQIGVLKANGFSNNAISMHYVFPGFLFVTLSSILATFVGPIVFHMLANPSRTAYFKFPYWNSIGLTNSISLIILMAILSLLVSHYSIKSIVNESSSVILKPKVPKASVSSFVEKMKIWNALPFNFRWNYRNINRDKFKAVMTIVGVIGCTVLLISGLGLFEQLNESKEWYFDDVNHFESKLIVGDNLSLSQVASIANKVNGAPIMESSIEILGDKTEVGLLLVMDKTDLITMTDDNRNQVNIDKDEVSISKKLADNLHVSVGDTIQCHAAGSDKIVNITIDKIHSSPYSQGLVMSPSKLQDLGLNYTPTGVVSAQHVEGSYDGVTGIIYLNDLVAGWDELESTSMMIITVLIFFAVVLALVIVYNLNVLSFTEMENELASLKVLGFKSFHLTKLLATQGFSLIIFGFLIGIPVGYSVLAWIIPAFGEDFYLIPSISITNLAITFVVIISVSVVMNIFFSRKIKRLDMVNSLKNYE</sequence>
<evidence type="ECO:0000256" key="4">
    <source>
        <dbReference type="ARBA" id="ARBA00022989"/>
    </source>
</evidence>
<dbReference type="PANTHER" id="PTHR30287">
    <property type="entry name" value="MEMBRANE COMPONENT OF PREDICTED ABC SUPERFAMILY METABOLITE UPTAKE TRANSPORTER"/>
    <property type="match status" value="1"/>
</dbReference>
<dbReference type="InterPro" id="IPR003838">
    <property type="entry name" value="ABC3_permease_C"/>
</dbReference>
<keyword evidence="5 6" id="KW-0472">Membrane</keyword>
<evidence type="ECO:0000259" key="7">
    <source>
        <dbReference type="Pfam" id="PF02687"/>
    </source>
</evidence>
<evidence type="ECO:0000256" key="1">
    <source>
        <dbReference type="ARBA" id="ARBA00004651"/>
    </source>
</evidence>
<dbReference type="InterPro" id="IPR038766">
    <property type="entry name" value="Membrane_comp_ABC_pdt"/>
</dbReference>
<feature type="transmembrane region" description="Helical" evidence="6">
    <location>
        <begin position="680"/>
        <end position="702"/>
    </location>
</feature>
<dbReference type="AlphaFoldDB" id="A0A8T3VTW0"/>
<keyword evidence="3 6" id="KW-0812">Transmembrane</keyword>
<name>A0A8T3VTW0_9EURY</name>
<feature type="transmembrane region" description="Helical" evidence="6">
    <location>
        <begin position="255"/>
        <end position="272"/>
    </location>
</feature>
<feature type="transmembrane region" description="Helical" evidence="6">
    <location>
        <begin position="419"/>
        <end position="440"/>
    </location>
</feature>
<accession>A0A8T3VTW0</accession>
<dbReference type="EMBL" id="SUTF01000018">
    <property type="protein sequence ID" value="MBE6511496.1"/>
    <property type="molecule type" value="Genomic_DNA"/>
</dbReference>
<keyword evidence="4 6" id="KW-1133">Transmembrane helix</keyword>
<comment type="subcellular location">
    <subcellularLocation>
        <location evidence="1">Cell membrane</location>
        <topology evidence="1">Multi-pass membrane protein</topology>
    </subcellularLocation>
</comment>
<feature type="transmembrane region" description="Helical" evidence="6">
    <location>
        <begin position="20"/>
        <end position="36"/>
    </location>
</feature>
<protein>
    <submittedName>
        <fullName evidence="8">FtsX-like permease family protein</fullName>
    </submittedName>
</protein>
<evidence type="ECO:0000313" key="9">
    <source>
        <dbReference type="Proteomes" id="UP000713479"/>
    </source>
</evidence>
<evidence type="ECO:0000256" key="6">
    <source>
        <dbReference type="SAM" id="Phobius"/>
    </source>
</evidence>
<feature type="transmembrane region" description="Helical" evidence="6">
    <location>
        <begin position="300"/>
        <end position="327"/>
    </location>
</feature>
<evidence type="ECO:0000256" key="3">
    <source>
        <dbReference type="ARBA" id="ARBA00022692"/>
    </source>
</evidence>
<organism evidence="8 9">
    <name type="scientific">Methanobrevibacter millerae</name>
    <dbReference type="NCBI Taxonomy" id="230361"/>
    <lineage>
        <taxon>Archaea</taxon>
        <taxon>Methanobacteriati</taxon>
        <taxon>Methanobacteriota</taxon>
        <taxon>Methanomada group</taxon>
        <taxon>Methanobacteria</taxon>
        <taxon>Methanobacteriales</taxon>
        <taxon>Methanobacteriaceae</taxon>
        <taxon>Methanobrevibacter</taxon>
    </lineage>
</organism>
<feature type="transmembrane region" description="Helical" evidence="6">
    <location>
        <begin position="625"/>
        <end position="646"/>
    </location>
</feature>
<feature type="transmembrane region" description="Helical" evidence="6">
    <location>
        <begin position="339"/>
        <end position="362"/>
    </location>
</feature>
<keyword evidence="2" id="KW-1003">Cell membrane</keyword>
<feature type="domain" description="ABC3 transporter permease C-terminal" evidence="7">
    <location>
        <begin position="256"/>
        <end position="370"/>
    </location>
</feature>